<dbReference type="GO" id="GO:0032259">
    <property type="term" value="P:methylation"/>
    <property type="evidence" value="ECO:0007669"/>
    <property type="project" value="UniProtKB-KW"/>
</dbReference>
<dbReference type="Pfam" id="PF19112">
    <property type="entry name" value="VanA_C"/>
    <property type="match status" value="1"/>
</dbReference>
<dbReference type="Gene3D" id="3.90.380.10">
    <property type="entry name" value="Naphthalene 1,2-dioxygenase Alpha Subunit, Chain A, domain 1"/>
    <property type="match status" value="1"/>
</dbReference>
<evidence type="ECO:0000256" key="5">
    <source>
        <dbReference type="ARBA" id="ARBA00023014"/>
    </source>
</evidence>
<evidence type="ECO:0000256" key="4">
    <source>
        <dbReference type="ARBA" id="ARBA00023004"/>
    </source>
</evidence>
<evidence type="ECO:0000256" key="2">
    <source>
        <dbReference type="ARBA" id="ARBA00022723"/>
    </source>
</evidence>
<dbReference type="InterPro" id="IPR036922">
    <property type="entry name" value="Rieske_2Fe-2S_sf"/>
</dbReference>
<dbReference type="InterPro" id="IPR017941">
    <property type="entry name" value="Rieske_2Fe-2S"/>
</dbReference>
<organism evidence="7 8">
    <name type="scientific">Pigmentiphaga kullae</name>
    <dbReference type="NCBI Taxonomy" id="151784"/>
    <lineage>
        <taxon>Bacteria</taxon>
        <taxon>Pseudomonadati</taxon>
        <taxon>Pseudomonadota</taxon>
        <taxon>Betaproteobacteria</taxon>
        <taxon>Burkholderiales</taxon>
        <taxon>Alcaligenaceae</taxon>
        <taxon>Pigmentiphaga</taxon>
    </lineage>
</organism>
<dbReference type="SUPFAM" id="SSF55961">
    <property type="entry name" value="Bet v1-like"/>
    <property type="match status" value="1"/>
</dbReference>
<dbReference type="Proteomes" id="UP000292445">
    <property type="component" value="Unassembled WGS sequence"/>
</dbReference>
<reference evidence="7 8" key="1">
    <citation type="submission" date="2019-02" db="EMBL/GenBank/DDBJ databases">
        <title>Genomic Encyclopedia of Type Strains, Phase IV (KMG-IV): sequencing the most valuable type-strain genomes for metagenomic binning, comparative biology and taxonomic classification.</title>
        <authorList>
            <person name="Goeker M."/>
        </authorList>
    </citation>
    <scope>NUCLEOTIDE SEQUENCE [LARGE SCALE GENOMIC DNA]</scope>
    <source>
        <strain evidence="7 8">K24</strain>
    </source>
</reference>
<dbReference type="InterPro" id="IPR050584">
    <property type="entry name" value="Cholesterol_7-desaturase"/>
</dbReference>
<keyword evidence="2" id="KW-0479">Metal-binding</keyword>
<dbReference type="GO" id="GO:0046872">
    <property type="term" value="F:metal ion binding"/>
    <property type="evidence" value="ECO:0007669"/>
    <property type="project" value="UniProtKB-KW"/>
</dbReference>
<evidence type="ECO:0000259" key="6">
    <source>
        <dbReference type="PROSITE" id="PS51296"/>
    </source>
</evidence>
<keyword evidence="7" id="KW-0503">Monooxygenase</keyword>
<dbReference type="AlphaFoldDB" id="A0A4Q7NHC4"/>
<evidence type="ECO:0000313" key="8">
    <source>
        <dbReference type="Proteomes" id="UP000292445"/>
    </source>
</evidence>
<dbReference type="GO" id="GO:0008168">
    <property type="term" value="F:methyltransferase activity"/>
    <property type="evidence" value="ECO:0007669"/>
    <property type="project" value="UniProtKB-KW"/>
</dbReference>
<proteinExistence type="predicted"/>
<dbReference type="PANTHER" id="PTHR21266">
    <property type="entry name" value="IRON-SULFUR DOMAIN CONTAINING PROTEIN"/>
    <property type="match status" value="1"/>
</dbReference>
<dbReference type="EMBL" id="SGXC01000001">
    <property type="protein sequence ID" value="RZS84218.1"/>
    <property type="molecule type" value="Genomic_DNA"/>
</dbReference>
<dbReference type="PANTHER" id="PTHR21266:SF60">
    <property type="entry name" value="3-KETOSTEROID-9-ALPHA-MONOOXYGENASE, OXYGENASE COMPONENT"/>
    <property type="match status" value="1"/>
</dbReference>
<keyword evidence="3" id="KW-0560">Oxidoreductase</keyword>
<keyword evidence="5" id="KW-0411">Iron-sulfur</keyword>
<dbReference type="SUPFAM" id="SSF50022">
    <property type="entry name" value="ISP domain"/>
    <property type="match status" value="1"/>
</dbReference>
<keyword evidence="7" id="KW-0808">Transferase</keyword>
<keyword evidence="1" id="KW-0001">2Fe-2S</keyword>
<keyword evidence="8" id="KW-1185">Reference proteome</keyword>
<keyword evidence="7" id="KW-0489">Methyltransferase</keyword>
<dbReference type="Pfam" id="PF00355">
    <property type="entry name" value="Rieske"/>
    <property type="match status" value="1"/>
</dbReference>
<evidence type="ECO:0000256" key="3">
    <source>
        <dbReference type="ARBA" id="ARBA00023002"/>
    </source>
</evidence>
<dbReference type="InterPro" id="IPR044043">
    <property type="entry name" value="VanA_C_cat"/>
</dbReference>
<feature type="domain" description="Rieske" evidence="6">
    <location>
        <begin position="8"/>
        <end position="109"/>
    </location>
</feature>
<evidence type="ECO:0000313" key="7">
    <source>
        <dbReference type="EMBL" id="RZS84218.1"/>
    </source>
</evidence>
<dbReference type="GO" id="GO:0051537">
    <property type="term" value="F:2 iron, 2 sulfur cluster binding"/>
    <property type="evidence" value="ECO:0007669"/>
    <property type="project" value="UniProtKB-KW"/>
</dbReference>
<evidence type="ECO:0000256" key="1">
    <source>
        <dbReference type="ARBA" id="ARBA00022714"/>
    </source>
</evidence>
<sequence>MDYLMNCWYMAGWSDDVPGSQLVARTFLDQPVVMFRRSDGTPAALLDRCPHRVVPLSRGIHLGNAVQCAYHGLRFDGSGACIQNPHGAIPPAARVKSFPMADAHGILWIWMGDEPPVEEAIPDLSHIQALPALAQSKGTMPSACSYLLIIDNVADLSHVEYLHASTLGGGAFIGSRPRVAGSENDTVVTITQLSEAVAAPPVYDRFLATPGVKVDLMNRVTWMAPGVLKLDISVVPVGEAPESGLRTFNAHIVTPCTATTSHYWYWLGRDYRPEDADLTRLRQALMTDVFHVEDKPILEAQQALLGTTDLYAAHPVLMGTDGGPTRIRRSLGRLMSAASDNRVSSAQ</sequence>
<gene>
    <name evidence="7" type="ORF">EV675_0223</name>
</gene>
<dbReference type="Gene3D" id="2.102.10.10">
    <property type="entry name" value="Rieske [2Fe-2S] iron-sulphur domain"/>
    <property type="match status" value="1"/>
</dbReference>
<accession>A0A4Q7NHC4</accession>
<dbReference type="GO" id="GO:0004497">
    <property type="term" value="F:monooxygenase activity"/>
    <property type="evidence" value="ECO:0007669"/>
    <property type="project" value="UniProtKB-KW"/>
</dbReference>
<dbReference type="PROSITE" id="PS51296">
    <property type="entry name" value="RIESKE"/>
    <property type="match status" value="1"/>
</dbReference>
<protein>
    <submittedName>
        <fullName evidence="7">Vanillate O-demethylase monooxygenase subunit</fullName>
    </submittedName>
</protein>
<name>A0A4Q7NHC4_9BURK</name>
<comment type="caution">
    <text evidence="7">The sequence shown here is derived from an EMBL/GenBank/DDBJ whole genome shotgun (WGS) entry which is preliminary data.</text>
</comment>
<keyword evidence="4" id="KW-0408">Iron</keyword>